<dbReference type="Proteomes" id="UP000030762">
    <property type="component" value="Unassembled WGS sequence"/>
</dbReference>
<gene>
    <name evidence="8" type="ORF">SDRG_06715</name>
</gene>
<name>T0RUA6_SAPDV</name>
<evidence type="ECO:0000256" key="6">
    <source>
        <dbReference type="ARBA" id="ARBA00022833"/>
    </source>
</evidence>
<dbReference type="InterPro" id="IPR031127">
    <property type="entry name" value="E3_UB_ligase_RBR"/>
</dbReference>
<evidence type="ECO:0000256" key="4">
    <source>
        <dbReference type="ARBA" id="ARBA00022771"/>
    </source>
</evidence>
<evidence type="ECO:0000256" key="1">
    <source>
        <dbReference type="ARBA" id="ARBA00022679"/>
    </source>
</evidence>
<evidence type="ECO:0000313" key="8">
    <source>
        <dbReference type="EMBL" id="EQC35973.1"/>
    </source>
</evidence>
<keyword evidence="2" id="KW-0479">Metal-binding</keyword>
<dbReference type="CDD" id="cd20335">
    <property type="entry name" value="BRcat_RBR"/>
    <property type="match status" value="1"/>
</dbReference>
<keyword evidence="4" id="KW-0863">Zinc-finger</keyword>
<dbReference type="PROSITE" id="PS00518">
    <property type="entry name" value="ZF_RING_1"/>
    <property type="match status" value="1"/>
</dbReference>
<reference evidence="8 9" key="1">
    <citation type="submission" date="2012-04" db="EMBL/GenBank/DDBJ databases">
        <title>The Genome Sequence of Saprolegnia declina VS20.</title>
        <authorList>
            <consortium name="The Broad Institute Genome Sequencing Platform"/>
            <person name="Russ C."/>
            <person name="Nusbaum C."/>
            <person name="Tyler B."/>
            <person name="van West P."/>
            <person name="Dieguez-Uribeondo J."/>
            <person name="de Bruijn I."/>
            <person name="Tripathy S."/>
            <person name="Jiang R."/>
            <person name="Young S.K."/>
            <person name="Zeng Q."/>
            <person name="Gargeya S."/>
            <person name="Fitzgerald M."/>
            <person name="Haas B."/>
            <person name="Abouelleil A."/>
            <person name="Alvarado L."/>
            <person name="Arachchi H.M."/>
            <person name="Berlin A."/>
            <person name="Chapman S.B."/>
            <person name="Goldberg J."/>
            <person name="Griggs A."/>
            <person name="Gujja S."/>
            <person name="Hansen M."/>
            <person name="Howarth C."/>
            <person name="Imamovic A."/>
            <person name="Larimer J."/>
            <person name="McCowen C."/>
            <person name="Montmayeur A."/>
            <person name="Murphy C."/>
            <person name="Neiman D."/>
            <person name="Pearson M."/>
            <person name="Priest M."/>
            <person name="Roberts A."/>
            <person name="Saif S."/>
            <person name="Shea T."/>
            <person name="Sisk P."/>
            <person name="Sykes S."/>
            <person name="Wortman J."/>
            <person name="Nusbaum C."/>
            <person name="Birren B."/>
        </authorList>
    </citation>
    <scope>NUCLEOTIDE SEQUENCE [LARGE SCALE GENOMIC DNA]</scope>
    <source>
        <strain evidence="8 9">VS20</strain>
    </source>
</reference>
<keyword evidence="3" id="KW-0677">Repeat</keyword>
<dbReference type="CDD" id="cd22584">
    <property type="entry name" value="Rcat_RBR_unk"/>
    <property type="match status" value="1"/>
</dbReference>
<dbReference type="GO" id="GO:0008270">
    <property type="term" value="F:zinc ion binding"/>
    <property type="evidence" value="ECO:0007669"/>
    <property type="project" value="UniProtKB-KW"/>
</dbReference>
<evidence type="ECO:0000256" key="3">
    <source>
        <dbReference type="ARBA" id="ARBA00022737"/>
    </source>
</evidence>
<sequence length="364" mass="39796">MNNDDWAALLSVADLYLTDAHAFGVDSATPSSDVEMAIAAGHAVRLVAIASTLDAEIARALALDDGGDMVRRATDVVVALVTASAVLEASIQVTALCCVCHQQAPSVFTAPCRHEYCASCLAAFLQTATHDVSLLPLKCCRQRLDLDAVLRTGVLSATDAQRLRDRAEEKTAARPVYCGNPACTTEFVSARYVNGTTAICPGCRTGLCSACSRPAHPGACEDTVSEEALLELGAQEGWQRCPHCRRMVELTQGCNHMTCLCSAEFCYVCASRWKTCACANWDEARVLLAAQERLGAGAPARAVRQLAVQLRDRDECNHEGRWRRIDFPERSRRCELCSRLVYLYTLQCRHCQFQACRTCRGRRL</sequence>
<dbReference type="InterPro" id="IPR044066">
    <property type="entry name" value="TRIAD_supradom"/>
</dbReference>
<dbReference type="eggNOG" id="KOG1812">
    <property type="taxonomic scope" value="Eukaryota"/>
</dbReference>
<dbReference type="RefSeq" id="XP_008610735.1">
    <property type="nucleotide sequence ID" value="XM_008612513.1"/>
</dbReference>
<dbReference type="PROSITE" id="PS51873">
    <property type="entry name" value="TRIAD"/>
    <property type="match status" value="1"/>
</dbReference>
<protein>
    <recommendedName>
        <fullName evidence="7">RING-type domain-containing protein</fullName>
    </recommendedName>
</protein>
<dbReference type="OrthoDB" id="59414at2759"/>
<dbReference type="VEuPathDB" id="FungiDB:SDRG_06715"/>
<dbReference type="STRING" id="1156394.T0RUA6"/>
<dbReference type="Gene3D" id="1.20.120.1750">
    <property type="match status" value="1"/>
</dbReference>
<keyword evidence="5" id="KW-0833">Ubl conjugation pathway</keyword>
<evidence type="ECO:0000256" key="2">
    <source>
        <dbReference type="ARBA" id="ARBA00022723"/>
    </source>
</evidence>
<evidence type="ECO:0000256" key="5">
    <source>
        <dbReference type="ARBA" id="ARBA00022786"/>
    </source>
</evidence>
<keyword evidence="1" id="KW-0808">Transferase</keyword>
<dbReference type="InParanoid" id="T0RUA6"/>
<organism evidence="8 9">
    <name type="scientific">Saprolegnia diclina (strain VS20)</name>
    <dbReference type="NCBI Taxonomy" id="1156394"/>
    <lineage>
        <taxon>Eukaryota</taxon>
        <taxon>Sar</taxon>
        <taxon>Stramenopiles</taxon>
        <taxon>Oomycota</taxon>
        <taxon>Saprolegniomycetes</taxon>
        <taxon>Saprolegniales</taxon>
        <taxon>Saprolegniaceae</taxon>
        <taxon>Saprolegnia</taxon>
    </lineage>
</organism>
<evidence type="ECO:0000259" key="7">
    <source>
        <dbReference type="PROSITE" id="PS51873"/>
    </source>
</evidence>
<dbReference type="GeneID" id="19947442"/>
<dbReference type="Pfam" id="PF22191">
    <property type="entry name" value="IBR_1"/>
    <property type="match status" value="1"/>
</dbReference>
<dbReference type="GO" id="GO:0016567">
    <property type="term" value="P:protein ubiquitination"/>
    <property type="evidence" value="ECO:0007669"/>
    <property type="project" value="InterPro"/>
</dbReference>
<dbReference type="SUPFAM" id="SSF57850">
    <property type="entry name" value="RING/U-box"/>
    <property type="match status" value="2"/>
</dbReference>
<keyword evidence="9" id="KW-1185">Reference proteome</keyword>
<proteinExistence type="predicted"/>
<dbReference type="AlphaFoldDB" id="T0RUA6"/>
<feature type="domain" description="RING-type" evidence="7">
    <location>
        <begin position="93"/>
        <end position="282"/>
    </location>
</feature>
<dbReference type="EMBL" id="JH767149">
    <property type="protein sequence ID" value="EQC35973.1"/>
    <property type="molecule type" value="Genomic_DNA"/>
</dbReference>
<dbReference type="InterPro" id="IPR017907">
    <property type="entry name" value="Znf_RING_CS"/>
</dbReference>
<keyword evidence="6" id="KW-0862">Zinc</keyword>
<dbReference type="PANTHER" id="PTHR11685">
    <property type="entry name" value="RBR FAMILY RING FINGER AND IBR DOMAIN-CONTAINING"/>
    <property type="match status" value="1"/>
</dbReference>
<evidence type="ECO:0000313" key="9">
    <source>
        <dbReference type="Proteomes" id="UP000030762"/>
    </source>
</evidence>
<accession>T0RUA6</accession>
<dbReference type="GO" id="GO:0004842">
    <property type="term" value="F:ubiquitin-protein transferase activity"/>
    <property type="evidence" value="ECO:0007669"/>
    <property type="project" value="InterPro"/>
</dbReference>